<dbReference type="EMBL" id="WWCU01000003">
    <property type="protein sequence ID" value="MYN06458.1"/>
    <property type="molecule type" value="Genomic_DNA"/>
</dbReference>
<evidence type="ECO:0000256" key="1">
    <source>
        <dbReference type="ARBA" id="ARBA00022801"/>
    </source>
</evidence>
<dbReference type="PANTHER" id="PTHR42776">
    <property type="entry name" value="SERINE PEPTIDASE S9 FAMILY MEMBER"/>
    <property type="match status" value="1"/>
</dbReference>
<evidence type="ECO:0000313" key="4">
    <source>
        <dbReference type="Proteomes" id="UP000450676"/>
    </source>
</evidence>
<name>A0A7X4H8X9_9BURK</name>
<reference evidence="3 4" key="1">
    <citation type="submission" date="2019-12" db="EMBL/GenBank/DDBJ databases">
        <title>Novel species isolated from a subtropical stream in China.</title>
        <authorList>
            <person name="Lu H."/>
        </authorList>
    </citation>
    <scope>NUCLEOTIDE SEQUENCE [LARGE SCALE GENOMIC DNA]</scope>
    <source>
        <strain evidence="3 4">FT127W</strain>
    </source>
</reference>
<evidence type="ECO:0000313" key="3">
    <source>
        <dbReference type="EMBL" id="MYN06458.1"/>
    </source>
</evidence>
<dbReference type="AlphaFoldDB" id="A0A7X4H8X9"/>
<dbReference type="InterPro" id="IPR011042">
    <property type="entry name" value="6-blade_b-propeller_TolB-like"/>
</dbReference>
<protein>
    <submittedName>
        <fullName evidence="3">Prolyl oligopeptidase family serine peptidase</fullName>
    </submittedName>
</protein>
<gene>
    <name evidence="3" type="ORF">GTP77_03825</name>
</gene>
<dbReference type="GO" id="GO:0006508">
    <property type="term" value="P:proteolysis"/>
    <property type="evidence" value="ECO:0007669"/>
    <property type="project" value="InterPro"/>
</dbReference>
<dbReference type="SUPFAM" id="SSF82171">
    <property type="entry name" value="DPP6 N-terminal domain-like"/>
    <property type="match status" value="1"/>
</dbReference>
<comment type="caution">
    <text evidence="3">The sequence shown here is derived from an EMBL/GenBank/DDBJ whole genome shotgun (WGS) entry which is preliminary data.</text>
</comment>
<dbReference type="Gene3D" id="3.40.50.1820">
    <property type="entry name" value="alpha/beta hydrolase"/>
    <property type="match status" value="1"/>
</dbReference>
<dbReference type="InterPro" id="IPR029058">
    <property type="entry name" value="AB_hydrolase_fold"/>
</dbReference>
<dbReference type="InterPro" id="IPR001375">
    <property type="entry name" value="Peptidase_S9_cat"/>
</dbReference>
<sequence length="652" mass="71565">MGAASIAPAYAAAPPAEHFFDNPSFSNPKLSPDGKYVAFKGSVDGGRTALYALDLASRSIKGVAKFGDVDIDNFEWVNHERLVFDTRDSKAPVGDRTNAPGMFAANVDGSGYRMLVDRSYTPASETGSMIKQRALPYNTFLLDQQGAQDSESIYVRRAEWNEATWDLENFDLLRLNTLTGKADVVPRPAKVLDWLLDADGAPRLAMSDKDGTSSVHLLDPASKAWRQLASFPSYGNAPKAFWPVGMSSDGKLYVSSRAGKDKDALYLYDTAKGELAAEPVVSLADYDYEGQMIYSGGKIVGLEILSDARSTVWLDERMKAAQKTIDGKLQGTVNLVRPALRPATPWMLVTSYSDRQPRTYYLYNADTQELGKLGSAHANIDPAAMGQQDMVQIKARDGLAIPAWLTLPSGAGKKLPMVVLVHGGPFLRGSEWGWDAQAQFLASRGYAVLEPEFRGSTGFGSRHFRAGWKQWGLAMQDDIADAAKWAIAQGYADPQRICIAGASYGGYATLMGLARNPELFKCGVEWVGVTDLALMYKDHWSFQSDLSAQWKQYGLPQLVGDPVQDAQQLADTSPVNLAARIKQPLLMAYGDEDRRVPIPHGRSFHAAVKAHNPDVELVVYQGEGHGWSLPKNRVDFWTRVEKFLNRHIGAQP</sequence>
<dbReference type="Proteomes" id="UP000450676">
    <property type="component" value="Unassembled WGS sequence"/>
</dbReference>
<keyword evidence="4" id="KW-1185">Reference proteome</keyword>
<dbReference type="Gene3D" id="2.120.10.30">
    <property type="entry name" value="TolB, C-terminal domain"/>
    <property type="match status" value="1"/>
</dbReference>
<dbReference type="GO" id="GO:0004252">
    <property type="term" value="F:serine-type endopeptidase activity"/>
    <property type="evidence" value="ECO:0007669"/>
    <property type="project" value="TreeGrafter"/>
</dbReference>
<dbReference type="Pfam" id="PF00326">
    <property type="entry name" value="Peptidase_S9"/>
    <property type="match status" value="1"/>
</dbReference>
<evidence type="ECO:0000259" key="2">
    <source>
        <dbReference type="Pfam" id="PF00326"/>
    </source>
</evidence>
<organism evidence="3 4">
    <name type="scientific">Pseudoduganella aquatica</name>
    <dbReference type="NCBI Taxonomy" id="2660641"/>
    <lineage>
        <taxon>Bacteria</taxon>
        <taxon>Pseudomonadati</taxon>
        <taxon>Pseudomonadota</taxon>
        <taxon>Betaproteobacteria</taxon>
        <taxon>Burkholderiales</taxon>
        <taxon>Oxalobacteraceae</taxon>
        <taxon>Telluria group</taxon>
        <taxon>Pseudoduganella</taxon>
    </lineage>
</organism>
<feature type="domain" description="Peptidase S9 prolyl oligopeptidase catalytic" evidence="2">
    <location>
        <begin position="434"/>
        <end position="650"/>
    </location>
</feature>
<accession>A0A7X4H8X9</accession>
<dbReference type="SUPFAM" id="SSF53474">
    <property type="entry name" value="alpha/beta-Hydrolases"/>
    <property type="match status" value="1"/>
</dbReference>
<proteinExistence type="predicted"/>
<dbReference type="PANTHER" id="PTHR42776:SF27">
    <property type="entry name" value="DIPEPTIDYL PEPTIDASE FAMILY MEMBER 6"/>
    <property type="match status" value="1"/>
</dbReference>
<keyword evidence="1" id="KW-0378">Hydrolase</keyword>